<dbReference type="Proteomes" id="UP000324907">
    <property type="component" value="Unassembled WGS sequence"/>
</dbReference>
<keyword evidence="1 4" id="KW-0732">Signal</keyword>
<feature type="region of interest" description="Disordered" evidence="3">
    <location>
        <begin position="232"/>
        <end position="263"/>
    </location>
</feature>
<dbReference type="InterPro" id="IPR019389">
    <property type="entry name" value="Selenoprotein_T"/>
</dbReference>
<dbReference type="PANTHER" id="PTHR13544:SF0">
    <property type="entry name" value="THIOREDOXIN REDUCTASE-LIKE SELENOPROTEIN T"/>
    <property type="match status" value="1"/>
</dbReference>
<accession>A0A5A8DAT2</accession>
<dbReference type="GO" id="GO:0045454">
    <property type="term" value="P:cell redox homeostasis"/>
    <property type="evidence" value="ECO:0007669"/>
    <property type="project" value="TreeGrafter"/>
</dbReference>
<dbReference type="GO" id="GO:0004791">
    <property type="term" value="F:thioredoxin-disulfide reductase (NADPH) activity"/>
    <property type="evidence" value="ECO:0007669"/>
    <property type="project" value="TreeGrafter"/>
</dbReference>
<dbReference type="Proteomes" id="UP000325113">
    <property type="component" value="Unassembled WGS sequence"/>
</dbReference>
<evidence type="ECO:0000313" key="6">
    <source>
        <dbReference type="EMBL" id="KAA0167739.1"/>
    </source>
</evidence>
<proteinExistence type="predicted"/>
<dbReference type="InterPro" id="IPR036249">
    <property type="entry name" value="Thioredoxin-like_sf"/>
</dbReference>
<feature type="chain" id="PRO_5036365934" description="Selenoprotein F/M domain-containing protein" evidence="4">
    <location>
        <begin position="19"/>
        <end position="263"/>
    </location>
</feature>
<dbReference type="Gene3D" id="3.40.30.10">
    <property type="entry name" value="Glutaredoxin"/>
    <property type="match status" value="1"/>
</dbReference>
<evidence type="ECO:0000313" key="8">
    <source>
        <dbReference type="Proteomes" id="UP000325113"/>
    </source>
</evidence>
<dbReference type="SUPFAM" id="SSF52833">
    <property type="entry name" value="Thioredoxin-like"/>
    <property type="match status" value="1"/>
</dbReference>
<comment type="caution">
    <text evidence="5">The sequence shown here is derived from an EMBL/GenBank/DDBJ whole genome shotgun (WGS) entry which is preliminary data.</text>
</comment>
<keyword evidence="2" id="KW-0676">Redox-active center</keyword>
<dbReference type="GO" id="GO:0005789">
    <property type="term" value="C:endoplasmic reticulum membrane"/>
    <property type="evidence" value="ECO:0007669"/>
    <property type="project" value="TreeGrafter"/>
</dbReference>
<dbReference type="Pfam" id="PF10262">
    <property type="entry name" value="Rdx"/>
    <property type="match status" value="1"/>
</dbReference>
<dbReference type="AlphaFoldDB" id="A0A5A8DAT2"/>
<feature type="compositionally biased region" description="Low complexity" evidence="3">
    <location>
        <begin position="234"/>
        <end position="243"/>
    </location>
</feature>
<dbReference type="EMBL" id="VLTM01000004">
    <property type="protein sequence ID" value="KAA0167739.1"/>
    <property type="molecule type" value="Genomic_DNA"/>
</dbReference>
<evidence type="ECO:0000256" key="2">
    <source>
        <dbReference type="ARBA" id="ARBA00023284"/>
    </source>
</evidence>
<evidence type="ECO:0000256" key="4">
    <source>
        <dbReference type="SAM" id="SignalP"/>
    </source>
</evidence>
<feature type="region of interest" description="Disordered" evidence="3">
    <location>
        <begin position="33"/>
        <end position="60"/>
    </location>
</feature>
<gene>
    <name evidence="5" type="ORF">FNF28_04764</name>
    <name evidence="6" type="ORF">FNF31_00674</name>
</gene>
<feature type="compositionally biased region" description="Acidic residues" evidence="3">
    <location>
        <begin position="251"/>
        <end position="263"/>
    </location>
</feature>
<feature type="signal peptide" evidence="4">
    <location>
        <begin position="1"/>
        <end position="18"/>
    </location>
</feature>
<organism evidence="5 7">
    <name type="scientific">Cafeteria roenbergensis</name>
    <name type="common">Marine flagellate</name>
    <dbReference type="NCBI Taxonomy" id="33653"/>
    <lineage>
        <taxon>Eukaryota</taxon>
        <taxon>Sar</taxon>
        <taxon>Stramenopiles</taxon>
        <taxon>Bigyra</taxon>
        <taxon>Opalozoa</taxon>
        <taxon>Bicosoecida</taxon>
        <taxon>Cafeteriaceae</taxon>
        <taxon>Cafeteria</taxon>
    </lineage>
</organism>
<sequence length="263" mass="26688">MPAHGGNNVLLMAAGVAAVAYLAGPLLAPAAAPAKPAEPAPPAPETAGAPSPASEATSACGKSGLPPLVGDAAAVRFEVCSSCGFRNRAGQQAQELQKVFPGSKVTVSESVPAFPMGIVADACYYGSWAMLPLFLGGEQVIGALNVQLPPAAMDLLKNKWYAGGAYFALSQGNSWLRSTGAYDVTLGGTAVHSKKATGRFPETAELVHELLRRGAVADPVALLPFCEAAESESDAAGGAAAKATAERADADADADDEEDEFAF</sequence>
<protein>
    <recommendedName>
        <fullName evidence="9">Selenoprotein F/M domain-containing protein</fullName>
    </recommendedName>
</protein>
<dbReference type="EMBL" id="VLTL01000082">
    <property type="protein sequence ID" value="KAA0162345.1"/>
    <property type="molecule type" value="Genomic_DNA"/>
</dbReference>
<feature type="compositionally biased region" description="Low complexity" evidence="3">
    <location>
        <begin position="45"/>
        <end position="59"/>
    </location>
</feature>
<evidence type="ECO:0000313" key="5">
    <source>
        <dbReference type="EMBL" id="KAA0162345.1"/>
    </source>
</evidence>
<dbReference type="InterPro" id="IPR011893">
    <property type="entry name" value="Selenoprotein_Rdx-typ"/>
</dbReference>
<evidence type="ECO:0000256" key="3">
    <source>
        <dbReference type="SAM" id="MobiDB-lite"/>
    </source>
</evidence>
<evidence type="ECO:0000256" key="1">
    <source>
        <dbReference type="ARBA" id="ARBA00022729"/>
    </source>
</evidence>
<evidence type="ECO:0000313" key="7">
    <source>
        <dbReference type="Proteomes" id="UP000324907"/>
    </source>
</evidence>
<reference evidence="7 8" key="1">
    <citation type="submission" date="2019-07" db="EMBL/GenBank/DDBJ databases">
        <title>Genomes of Cafeteria roenbergensis.</title>
        <authorList>
            <person name="Fischer M.G."/>
            <person name="Hackl T."/>
            <person name="Roman M."/>
        </authorList>
    </citation>
    <scope>NUCLEOTIDE SEQUENCE [LARGE SCALE GENOMIC DNA]</scope>
    <source>
        <strain evidence="6 8">Cflag</strain>
        <strain evidence="5 7">RCC970-E3</strain>
    </source>
</reference>
<dbReference type="NCBIfam" id="TIGR02174">
    <property type="entry name" value="CXXU_selWTH"/>
    <property type="match status" value="1"/>
</dbReference>
<dbReference type="PANTHER" id="PTHR13544">
    <property type="entry name" value="SELENOPROTEIN T"/>
    <property type="match status" value="1"/>
</dbReference>
<name>A0A5A8DAT2_CAFRO</name>
<evidence type="ECO:0008006" key="9">
    <source>
        <dbReference type="Google" id="ProtNLM"/>
    </source>
</evidence>